<dbReference type="SMART" id="SM00450">
    <property type="entry name" value="RHOD"/>
    <property type="match status" value="1"/>
</dbReference>
<sequence length="857" mass="94520">MRTLILLAAFSISLGCQSATPTSDSINNTAQASASPGALNLTEAQLAFVEGADFSDRLQRLMELEKQALALAADEPLKLGSLGSAILDIYAGSLTGHYAMRQFYDHVDSEDAKAVHDQALTELIEALKSDADGTRSKPYKGLTLFDGHTLARLNNRSAVGAIYQSNAIMGFGYQLVSRPENGPLQREFFDISPLMKGLHNAHDTNTDTPSSQPHAAGDNPWILIRLLAAQNDSAAQTAIGRYLASVQKFEDAAGWLEVAARAENVVANVLLATIYWSQAEDSQDPGIKKELRERSLENYLHAIALGSADSMYTLANLYINDVYGEENRAAALPLLRRAADLQHPESLLYLGHLYSVGREVEQDLIRADQYFAQAAALNDAQAILSYGRFLTSASEEPQTFSAAADIHGWLENLAEDNNAEAMVLLGNLHARGLGQKASNRRAVSWYKKAVKANPEDGDIVNEVAWTLAVSDIQGLQRSAFAKKIMDNLMTKNADAAQRPEYIDTWAAAHAANGDFDEAIRLQNKPFLDVRAPAEFAKGHLPNSINLPILNDEERHQVGLTFKREGQAAATKLGHKLVSGAVKAARIAQWQTYIDEQPEALVMCWRGGQRSQIAQNWLASSGYNIQRISGGYKACRQACIDILEDAAQAKKPWFVLAGRTGVQKTVLLNTLPNSIDLEGLANHRGSAFGAQTSPQPSLPSFENNLAVHYLRHQQATLVLEDESRMIGRIAVPESWHLRMKKSPLVLLEATLEQRVEHIVAEYVDTRLSQGDAATELEAHYRGALKRIARRLGGVLYQQIDDMIRLAFENQADHRQWVRTLLKDYYDPMYDYQLKGKASRVIYTGTFPQVQAFLTEKNC</sequence>
<evidence type="ECO:0000313" key="5">
    <source>
        <dbReference type="Proteomes" id="UP000601435"/>
    </source>
</evidence>
<organism evidence="4 5">
    <name type="scientific">Symbiodinium necroappetens</name>
    <dbReference type="NCBI Taxonomy" id="1628268"/>
    <lineage>
        <taxon>Eukaryota</taxon>
        <taxon>Sar</taxon>
        <taxon>Alveolata</taxon>
        <taxon>Dinophyceae</taxon>
        <taxon>Suessiales</taxon>
        <taxon>Symbiodiniaceae</taxon>
        <taxon>Symbiodinium</taxon>
    </lineage>
</organism>
<dbReference type="GO" id="GO:0002098">
    <property type="term" value="P:tRNA wobble uridine modification"/>
    <property type="evidence" value="ECO:0007669"/>
    <property type="project" value="InterPro"/>
</dbReference>
<keyword evidence="2" id="KW-0732">Signal</keyword>
<keyword evidence="1" id="KW-0711">Selenium</keyword>
<evidence type="ECO:0000256" key="2">
    <source>
        <dbReference type="SAM" id="SignalP"/>
    </source>
</evidence>
<evidence type="ECO:0000259" key="3">
    <source>
        <dbReference type="PROSITE" id="PS50206"/>
    </source>
</evidence>
<dbReference type="NCBIfam" id="NF008751">
    <property type="entry name" value="PRK11784.1-3"/>
    <property type="match status" value="1"/>
</dbReference>
<dbReference type="InterPro" id="IPR017582">
    <property type="entry name" value="SelU"/>
</dbReference>
<dbReference type="SUPFAM" id="SSF52821">
    <property type="entry name" value="Rhodanese/Cell cycle control phosphatase"/>
    <property type="match status" value="1"/>
</dbReference>
<name>A0A812ZMB7_9DINO</name>
<accession>A0A812ZMB7</accession>
<feature type="domain" description="Rhodanese" evidence="3">
    <location>
        <begin position="520"/>
        <end position="643"/>
    </location>
</feature>
<evidence type="ECO:0000256" key="1">
    <source>
        <dbReference type="ARBA" id="ARBA00023266"/>
    </source>
</evidence>
<dbReference type="AlphaFoldDB" id="A0A812ZMB7"/>
<dbReference type="Gene3D" id="3.40.250.10">
    <property type="entry name" value="Rhodanese-like domain"/>
    <property type="match status" value="1"/>
</dbReference>
<dbReference type="GO" id="GO:0043828">
    <property type="term" value="F:tRNA 2-selenouridine synthase activity"/>
    <property type="evidence" value="ECO:0007669"/>
    <property type="project" value="InterPro"/>
</dbReference>
<dbReference type="SUPFAM" id="SSF81901">
    <property type="entry name" value="HCP-like"/>
    <property type="match status" value="1"/>
</dbReference>
<dbReference type="InterPro" id="IPR001763">
    <property type="entry name" value="Rhodanese-like_dom"/>
</dbReference>
<dbReference type="InterPro" id="IPR006597">
    <property type="entry name" value="Sel1-like"/>
</dbReference>
<evidence type="ECO:0000313" key="4">
    <source>
        <dbReference type="EMBL" id="CAE7835085.1"/>
    </source>
</evidence>
<keyword evidence="5" id="KW-1185">Reference proteome</keyword>
<feature type="signal peptide" evidence="2">
    <location>
        <begin position="1"/>
        <end position="18"/>
    </location>
</feature>
<protein>
    <submittedName>
        <fullName evidence="4">SelU protein</fullName>
    </submittedName>
</protein>
<comment type="caution">
    <text evidence="4">The sequence shown here is derived from an EMBL/GenBank/DDBJ whole genome shotgun (WGS) entry which is preliminary data.</text>
</comment>
<dbReference type="Pfam" id="PF00581">
    <property type="entry name" value="Rhodanese"/>
    <property type="match status" value="1"/>
</dbReference>
<feature type="chain" id="PRO_5032731399" evidence="2">
    <location>
        <begin position="19"/>
        <end position="857"/>
    </location>
</feature>
<dbReference type="Pfam" id="PF26341">
    <property type="entry name" value="AAA_SelU"/>
    <property type="match status" value="1"/>
</dbReference>
<dbReference type="PROSITE" id="PS51257">
    <property type="entry name" value="PROKAR_LIPOPROTEIN"/>
    <property type="match status" value="1"/>
</dbReference>
<dbReference type="PROSITE" id="PS50206">
    <property type="entry name" value="RHODANESE_3"/>
    <property type="match status" value="1"/>
</dbReference>
<proteinExistence type="predicted"/>
<dbReference type="PANTHER" id="PTHR30401">
    <property type="entry name" value="TRNA 2-SELENOURIDINE SYNTHASE"/>
    <property type="match status" value="1"/>
</dbReference>
<dbReference type="InterPro" id="IPR058840">
    <property type="entry name" value="AAA_SelU"/>
</dbReference>
<dbReference type="Gene3D" id="1.25.40.10">
    <property type="entry name" value="Tetratricopeptide repeat domain"/>
    <property type="match status" value="1"/>
</dbReference>
<dbReference type="PANTHER" id="PTHR30401:SF0">
    <property type="entry name" value="TRNA 2-SELENOURIDINE SYNTHASE"/>
    <property type="match status" value="1"/>
</dbReference>
<dbReference type="Pfam" id="PF08238">
    <property type="entry name" value="Sel1"/>
    <property type="match status" value="3"/>
</dbReference>
<dbReference type="OrthoDB" id="566238at2759"/>
<dbReference type="Proteomes" id="UP000601435">
    <property type="component" value="Unassembled WGS sequence"/>
</dbReference>
<dbReference type="NCBIfam" id="NF008750">
    <property type="entry name" value="PRK11784.1-2"/>
    <property type="match status" value="1"/>
</dbReference>
<dbReference type="InterPro" id="IPR036873">
    <property type="entry name" value="Rhodanese-like_dom_sf"/>
</dbReference>
<gene>
    <name evidence="4" type="primary">selU</name>
    <name evidence="4" type="ORF">SNEC2469_LOCUS25064</name>
</gene>
<reference evidence="4" key="1">
    <citation type="submission" date="2021-02" db="EMBL/GenBank/DDBJ databases">
        <authorList>
            <person name="Dougan E. K."/>
            <person name="Rhodes N."/>
            <person name="Thang M."/>
            <person name="Chan C."/>
        </authorList>
    </citation>
    <scope>NUCLEOTIDE SEQUENCE</scope>
</reference>
<dbReference type="InterPro" id="IPR011990">
    <property type="entry name" value="TPR-like_helical_dom_sf"/>
</dbReference>
<dbReference type="NCBIfam" id="TIGR03167">
    <property type="entry name" value="tRNA_sel_U_synt"/>
    <property type="match status" value="1"/>
</dbReference>
<dbReference type="SMART" id="SM00671">
    <property type="entry name" value="SEL1"/>
    <property type="match status" value="3"/>
</dbReference>
<dbReference type="EMBL" id="CAJNJA010049029">
    <property type="protein sequence ID" value="CAE7835085.1"/>
    <property type="molecule type" value="Genomic_DNA"/>
</dbReference>